<gene>
    <name evidence="2" type="ORF">OXX778_LOCUS13986</name>
</gene>
<evidence type="ECO:0000256" key="1">
    <source>
        <dbReference type="SAM" id="Coils"/>
    </source>
</evidence>
<proteinExistence type="predicted"/>
<feature type="coiled-coil region" evidence="1">
    <location>
        <begin position="241"/>
        <end position="303"/>
    </location>
</feature>
<organism evidence="2 3">
    <name type="scientific">Brachionus calyciflorus</name>
    <dbReference type="NCBI Taxonomy" id="104777"/>
    <lineage>
        <taxon>Eukaryota</taxon>
        <taxon>Metazoa</taxon>
        <taxon>Spiralia</taxon>
        <taxon>Gnathifera</taxon>
        <taxon>Rotifera</taxon>
        <taxon>Eurotatoria</taxon>
        <taxon>Monogononta</taxon>
        <taxon>Pseudotrocha</taxon>
        <taxon>Ploima</taxon>
        <taxon>Brachionidae</taxon>
        <taxon>Brachionus</taxon>
    </lineage>
</organism>
<feature type="coiled-coil region" evidence="1">
    <location>
        <begin position="66"/>
        <end position="100"/>
    </location>
</feature>
<keyword evidence="1" id="KW-0175">Coiled coil</keyword>
<sequence>MNFNDCLYIEKSDDFLNDEKKKSNLPKDFKKVSRSHSCSDLASDDKKEQKSSPFHNQKFCLKSKEIDLLKNEVKFLKDKLEKMSKELISKESEIKNIRQHGGKKLEHAFLKNQDDVDLSDIKSDEIQNKSKIFDEKDSNHFFSNQQDLIFRIVTHFESTSNCSIVKPISSQLNRNLISKLVSLKRSWKNIKGGTLRNEFKEKNKTESISISLESYDIIQKQKEIDYLFKKTLPSDTLEFLNNADNKKKDENERKVERLLSEKIDYVEFAIYKEKIFNDLLEEVEKLRVENKKLLEENKKLRISHTKQTDFKAKIQSEIQEKEDFLENKLEGRKQQKNYSFLNSTFREKSVVVNGSKRYDLNATPDQPMNISRIRMMNNNEEVLINGYTLAQLRRCRHFTKDGLPNMTYKENRNMFLENGKNVNGDRDMRLKENKQRIHDYYADFYRDYEENYY</sequence>
<evidence type="ECO:0000313" key="3">
    <source>
        <dbReference type="Proteomes" id="UP000663879"/>
    </source>
</evidence>
<accession>A0A814D3Q1</accession>
<evidence type="ECO:0000313" key="2">
    <source>
        <dbReference type="EMBL" id="CAF0951834.1"/>
    </source>
</evidence>
<comment type="caution">
    <text evidence="2">The sequence shown here is derived from an EMBL/GenBank/DDBJ whole genome shotgun (WGS) entry which is preliminary data.</text>
</comment>
<dbReference type="Proteomes" id="UP000663879">
    <property type="component" value="Unassembled WGS sequence"/>
</dbReference>
<keyword evidence="3" id="KW-1185">Reference proteome</keyword>
<dbReference type="AlphaFoldDB" id="A0A814D3Q1"/>
<dbReference type="EMBL" id="CAJNOC010002794">
    <property type="protein sequence ID" value="CAF0951834.1"/>
    <property type="molecule type" value="Genomic_DNA"/>
</dbReference>
<protein>
    <submittedName>
        <fullName evidence="2">Uncharacterized protein</fullName>
    </submittedName>
</protein>
<name>A0A814D3Q1_9BILA</name>
<reference evidence="2" key="1">
    <citation type="submission" date="2021-02" db="EMBL/GenBank/DDBJ databases">
        <authorList>
            <person name="Nowell W R."/>
        </authorList>
    </citation>
    <scope>NUCLEOTIDE SEQUENCE</scope>
    <source>
        <strain evidence="2">Ploen Becks lab</strain>
    </source>
</reference>